<evidence type="ECO:0000313" key="6">
    <source>
        <dbReference type="Proteomes" id="UP000660454"/>
    </source>
</evidence>
<proteinExistence type="predicted"/>
<dbReference type="Pfam" id="PF00550">
    <property type="entry name" value="PP-binding"/>
    <property type="match status" value="1"/>
</dbReference>
<dbReference type="Pfam" id="PF00668">
    <property type="entry name" value="Condensation"/>
    <property type="match status" value="1"/>
</dbReference>
<keyword evidence="2" id="KW-0596">Phosphopantetheine</keyword>
<dbReference type="RefSeq" id="WP_204048448.1">
    <property type="nucleotide sequence ID" value="NZ_BOOF01000011.1"/>
</dbReference>
<name>A0ABQ4GJV5_9ACTN</name>
<protein>
    <recommendedName>
        <fullName evidence="4">Carrier domain-containing protein</fullName>
    </recommendedName>
</protein>
<dbReference type="Gene3D" id="3.30.559.30">
    <property type="entry name" value="Nonribosomal peptide synthetase, condensation domain"/>
    <property type="match status" value="1"/>
</dbReference>
<comment type="cofactor">
    <cofactor evidence="1">
        <name>pantetheine 4'-phosphate</name>
        <dbReference type="ChEBI" id="CHEBI:47942"/>
    </cofactor>
</comment>
<dbReference type="SUPFAM" id="SSF47336">
    <property type="entry name" value="ACP-like"/>
    <property type="match status" value="1"/>
</dbReference>
<dbReference type="PROSITE" id="PS00012">
    <property type="entry name" value="PHOSPHOPANTETHEINE"/>
    <property type="match status" value="1"/>
</dbReference>
<gene>
    <name evidence="5" type="ORF">Msi02_24660</name>
</gene>
<dbReference type="InterPro" id="IPR020806">
    <property type="entry name" value="PKS_PP-bd"/>
</dbReference>
<dbReference type="Proteomes" id="UP000660454">
    <property type="component" value="Unassembled WGS sequence"/>
</dbReference>
<dbReference type="InterPro" id="IPR009081">
    <property type="entry name" value="PP-bd_ACP"/>
</dbReference>
<dbReference type="Gene3D" id="3.30.559.10">
    <property type="entry name" value="Chloramphenicol acetyltransferase-like domain"/>
    <property type="match status" value="1"/>
</dbReference>
<evidence type="ECO:0000256" key="3">
    <source>
        <dbReference type="ARBA" id="ARBA00022553"/>
    </source>
</evidence>
<dbReference type="InterPro" id="IPR023213">
    <property type="entry name" value="CAT-like_dom_sf"/>
</dbReference>
<evidence type="ECO:0000259" key="4">
    <source>
        <dbReference type="PROSITE" id="PS50075"/>
    </source>
</evidence>
<reference evidence="5 6" key="1">
    <citation type="submission" date="2021-01" db="EMBL/GenBank/DDBJ databases">
        <title>Whole genome shotgun sequence of Microbispora siamensis NBRC 104113.</title>
        <authorList>
            <person name="Komaki H."/>
            <person name="Tamura T."/>
        </authorList>
    </citation>
    <scope>NUCLEOTIDE SEQUENCE [LARGE SCALE GENOMIC DNA]</scope>
    <source>
        <strain evidence="5 6">NBRC 104113</strain>
    </source>
</reference>
<keyword evidence="6" id="KW-1185">Reference proteome</keyword>
<dbReference type="InterPro" id="IPR036736">
    <property type="entry name" value="ACP-like_sf"/>
</dbReference>
<feature type="domain" description="Carrier" evidence="4">
    <location>
        <begin position="424"/>
        <end position="497"/>
    </location>
</feature>
<comment type="caution">
    <text evidence="5">The sequence shown here is derived from an EMBL/GenBank/DDBJ whole genome shotgun (WGS) entry which is preliminary data.</text>
</comment>
<organism evidence="5 6">
    <name type="scientific">Microbispora siamensis</name>
    <dbReference type="NCBI Taxonomy" id="564413"/>
    <lineage>
        <taxon>Bacteria</taxon>
        <taxon>Bacillati</taxon>
        <taxon>Actinomycetota</taxon>
        <taxon>Actinomycetes</taxon>
        <taxon>Streptosporangiales</taxon>
        <taxon>Streptosporangiaceae</taxon>
        <taxon>Microbispora</taxon>
    </lineage>
</organism>
<dbReference type="PANTHER" id="PTHR45527">
    <property type="entry name" value="NONRIBOSOMAL PEPTIDE SYNTHETASE"/>
    <property type="match status" value="1"/>
</dbReference>
<dbReference type="SMART" id="SM00823">
    <property type="entry name" value="PKS_PP"/>
    <property type="match status" value="1"/>
</dbReference>
<evidence type="ECO:0000256" key="2">
    <source>
        <dbReference type="ARBA" id="ARBA00022450"/>
    </source>
</evidence>
<dbReference type="PANTHER" id="PTHR45527:SF1">
    <property type="entry name" value="FATTY ACID SYNTHASE"/>
    <property type="match status" value="1"/>
</dbReference>
<evidence type="ECO:0000313" key="5">
    <source>
        <dbReference type="EMBL" id="GIH61649.1"/>
    </source>
</evidence>
<accession>A0ABQ4GJV5</accession>
<dbReference type="Gene3D" id="1.10.1200.10">
    <property type="entry name" value="ACP-like"/>
    <property type="match status" value="1"/>
</dbReference>
<dbReference type="InterPro" id="IPR001242">
    <property type="entry name" value="Condensation_dom"/>
</dbReference>
<keyword evidence="3" id="KW-0597">Phosphoprotein</keyword>
<evidence type="ECO:0000256" key="1">
    <source>
        <dbReference type="ARBA" id="ARBA00001957"/>
    </source>
</evidence>
<dbReference type="SUPFAM" id="SSF52777">
    <property type="entry name" value="CoA-dependent acyltransferases"/>
    <property type="match status" value="2"/>
</dbReference>
<dbReference type="InterPro" id="IPR006162">
    <property type="entry name" value="Ppantetheine_attach_site"/>
</dbReference>
<dbReference type="PROSITE" id="PS50075">
    <property type="entry name" value="CARRIER"/>
    <property type="match status" value="1"/>
</dbReference>
<dbReference type="EMBL" id="BOOF01000011">
    <property type="protein sequence ID" value="GIH61649.1"/>
    <property type="molecule type" value="Genomic_DNA"/>
</dbReference>
<sequence length="497" mass="53073">MTQVSFAQHGMWVTERMGAGSAYHMPIVIRFGGSPAPDPAVLAKACASVVERHPLLGRAVREHDGVPHLVPATRHPSLETGESVEEAVRRPFDLENGPLVRFTLVGDTLVIVAHHLVFDGGSKDVLVADLAAFAAGAVPPPIEPLDHAAGQRERVAALLGEARAFWADRWREPGETLLPGGVLRSRRAGQGRLLEFTLDVPDLPGLTRFEVLLAALHALLMSYGNADVVTAIDLSTRTAESEGHIGPFVNELPVFSSPPPDAPFTTFAAGLRAELRSMYTYREVPLARAVAGLKPHAALAPVSVSYRRAAAYGTGSAEGFGQVDRLAFNHAVRGALQLQVLDHAGPSDGSAVTAPGMTASLRYDPGELADPVGFADDLRAVLAAVAQDPARPLEMLPTREPVVAWPVPAPHLVEDTGDTGAGVDLADPLAAEIRAIWEEVLKLAPIEPHDDIFELGGHSLTITQIIARMRKRLGVEVELDDFFDNPTIAGVLQVIRR</sequence>